<protein>
    <submittedName>
        <fullName evidence="1">Disease resistance protein</fullName>
    </submittedName>
</protein>
<comment type="caution">
    <text evidence="1">The sequence shown here is derived from an EMBL/GenBank/DDBJ whole genome shotgun (WGS) entry which is preliminary data.</text>
</comment>
<accession>A0ACC0GTY9</accession>
<proteinExistence type="predicted"/>
<organism evidence="1 2">
    <name type="scientific">Camellia lanceoleosa</name>
    <dbReference type="NCBI Taxonomy" id="1840588"/>
    <lineage>
        <taxon>Eukaryota</taxon>
        <taxon>Viridiplantae</taxon>
        <taxon>Streptophyta</taxon>
        <taxon>Embryophyta</taxon>
        <taxon>Tracheophyta</taxon>
        <taxon>Spermatophyta</taxon>
        <taxon>Magnoliopsida</taxon>
        <taxon>eudicotyledons</taxon>
        <taxon>Gunneridae</taxon>
        <taxon>Pentapetalae</taxon>
        <taxon>asterids</taxon>
        <taxon>Ericales</taxon>
        <taxon>Theaceae</taxon>
        <taxon>Camellia</taxon>
    </lineage>
</organism>
<evidence type="ECO:0000313" key="1">
    <source>
        <dbReference type="EMBL" id="KAI8004003.1"/>
    </source>
</evidence>
<name>A0ACC0GTY9_9ERIC</name>
<sequence length="272" mass="29819">MAHKVKIINLLLDNLCKEANDIGLRPADRILNAASTSVEPREVNFGITHPFVDDDSQVVGRDGDVSTVIDMLIGSDNTVDDFIVVNQDNEGIVSSSCNGAAARAPTVAFPALRELVLGDMPNLEEWSGPGVSLSSYSSPATVMFCPRLEGLYIGLCPHLTTIPDIEHSRMSKIGELLGREAAPFISLESLNLWGWEGVKYLPDQLQHLTALRELLIEHFNGLEALPEWLGRLSSLHSLELSDCENLMNLPTLEAMQRLTNLRSLRISGCPHL</sequence>
<gene>
    <name evidence="1" type="ORF">LOK49_LG08G01976</name>
</gene>
<evidence type="ECO:0000313" key="2">
    <source>
        <dbReference type="Proteomes" id="UP001060215"/>
    </source>
</evidence>
<dbReference type="EMBL" id="CM045766">
    <property type="protein sequence ID" value="KAI8004003.1"/>
    <property type="molecule type" value="Genomic_DNA"/>
</dbReference>
<keyword evidence="2" id="KW-1185">Reference proteome</keyword>
<dbReference type="Proteomes" id="UP001060215">
    <property type="component" value="Chromosome 9"/>
</dbReference>
<reference evidence="1 2" key="1">
    <citation type="journal article" date="2022" name="Plant J.">
        <title>Chromosome-level genome of Camellia lanceoleosa provides a valuable resource for understanding genome evolution and self-incompatibility.</title>
        <authorList>
            <person name="Gong W."/>
            <person name="Xiao S."/>
            <person name="Wang L."/>
            <person name="Liao Z."/>
            <person name="Chang Y."/>
            <person name="Mo W."/>
            <person name="Hu G."/>
            <person name="Li W."/>
            <person name="Zhao G."/>
            <person name="Zhu H."/>
            <person name="Hu X."/>
            <person name="Ji K."/>
            <person name="Xiang X."/>
            <person name="Song Q."/>
            <person name="Yuan D."/>
            <person name="Jin S."/>
            <person name="Zhang L."/>
        </authorList>
    </citation>
    <scope>NUCLEOTIDE SEQUENCE [LARGE SCALE GENOMIC DNA]</scope>
    <source>
        <strain evidence="1">SQ_2022a</strain>
    </source>
</reference>